<name>A0ABP6C134_9ACTN</name>
<gene>
    <name evidence="1" type="ORF">GCM10010411_33220</name>
</gene>
<proteinExistence type="predicted"/>
<dbReference type="EMBL" id="BAAATD010000004">
    <property type="protein sequence ID" value="GAA2597077.1"/>
    <property type="molecule type" value="Genomic_DNA"/>
</dbReference>
<sequence length="189" mass="19830">MTPDVQTEDGTRRMTLEAYADTIIPGEKRGPGDRAVAGAAAGPGAVAAGALELLETPAAGLVSGLDDLVRMLNDHARTHAEIVGEALDPEVPPFVALPFAERTALVQALLAPGHPEKDVWVSLALFSNMAFDTAAHLPTLEALDAGHPGLAVMGLAQPDSDGLWRFPQFSYGRRLAEIHPRTTPSGSPE</sequence>
<dbReference type="Proteomes" id="UP001501509">
    <property type="component" value="Unassembled WGS sequence"/>
</dbReference>
<dbReference type="RefSeq" id="WP_344541819.1">
    <property type="nucleotide sequence ID" value="NZ_BAAATD010000004.1"/>
</dbReference>
<accession>A0ABP6C134</accession>
<evidence type="ECO:0000313" key="2">
    <source>
        <dbReference type="Proteomes" id="UP001501509"/>
    </source>
</evidence>
<reference evidence="2" key="1">
    <citation type="journal article" date="2019" name="Int. J. Syst. Evol. Microbiol.">
        <title>The Global Catalogue of Microorganisms (GCM) 10K type strain sequencing project: providing services to taxonomists for standard genome sequencing and annotation.</title>
        <authorList>
            <consortium name="The Broad Institute Genomics Platform"/>
            <consortium name="The Broad Institute Genome Sequencing Center for Infectious Disease"/>
            <person name="Wu L."/>
            <person name="Ma J."/>
        </authorList>
    </citation>
    <scope>NUCLEOTIDE SEQUENCE [LARGE SCALE GENOMIC DNA]</scope>
    <source>
        <strain evidence="2">JCM 6833</strain>
    </source>
</reference>
<keyword evidence="2" id="KW-1185">Reference proteome</keyword>
<organism evidence="1 2">
    <name type="scientific">Actinomadura fulvescens</name>
    <dbReference type="NCBI Taxonomy" id="46160"/>
    <lineage>
        <taxon>Bacteria</taxon>
        <taxon>Bacillati</taxon>
        <taxon>Actinomycetota</taxon>
        <taxon>Actinomycetes</taxon>
        <taxon>Streptosporangiales</taxon>
        <taxon>Thermomonosporaceae</taxon>
        <taxon>Actinomadura</taxon>
    </lineage>
</organism>
<comment type="caution">
    <text evidence="1">The sequence shown here is derived from an EMBL/GenBank/DDBJ whole genome shotgun (WGS) entry which is preliminary data.</text>
</comment>
<protein>
    <submittedName>
        <fullName evidence="1">DUF5987 family protein</fullName>
    </submittedName>
</protein>
<evidence type="ECO:0000313" key="1">
    <source>
        <dbReference type="EMBL" id="GAA2597077.1"/>
    </source>
</evidence>
<dbReference type="InterPro" id="IPR046029">
    <property type="entry name" value="DUF5987"/>
</dbReference>
<dbReference type="Pfam" id="PF19449">
    <property type="entry name" value="DUF5987"/>
    <property type="match status" value="1"/>
</dbReference>